<reference evidence="1" key="1">
    <citation type="journal article" date="2013" name="Environ. Microbiol.">
        <title>Microbiota from the distal guts of lean and obese adolescents exhibit partial functional redundancy besides clear differences in community structure.</title>
        <authorList>
            <person name="Ferrer M."/>
            <person name="Ruiz A."/>
            <person name="Lanza F."/>
            <person name="Haange S.B."/>
            <person name="Oberbach A."/>
            <person name="Till H."/>
            <person name="Bargiela R."/>
            <person name="Campoy C."/>
            <person name="Segura M.T."/>
            <person name="Richter M."/>
            <person name="von Bergen M."/>
            <person name="Seifert J."/>
            <person name="Suarez A."/>
        </authorList>
    </citation>
    <scope>NUCLEOTIDE SEQUENCE</scope>
</reference>
<name>K1URA1_9ZZZZ</name>
<sequence>LLRNAMNRPENKTLQDVIDYAKVYYLMDVRLRGNTISYALKYRTDKKGKPMAVRGSRLGARFTVAGITEYLKKEGKKQTGV</sequence>
<accession>K1URA1</accession>
<comment type="caution">
    <text evidence="1">The sequence shown here is derived from an EMBL/GenBank/DDBJ whole genome shotgun (WGS) entry which is preliminary data.</text>
</comment>
<gene>
    <name evidence="1" type="ORF">LEA_05933</name>
</gene>
<feature type="non-terminal residue" evidence="1">
    <location>
        <position position="1"/>
    </location>
</feature>
<proteinExistence type="predicted"/>
<protein>
    <submittedName>
        <fullName evidence="1">Relaxase/mobilization nuclease family protein</fullName>
    </submittedName>
</protein>
<dbReference type="AlphaFoldDB" id="K1URA1"/>
<evidence type="ECO:0000313" key="1">
    <source>
        <dbReference type="EMBL" id="EKC74021.1"/>
    </source>
</evidence>
<organism evidence="1">
    <name type="scientific">human gut metagenome</name>
    <dbReference type="NCBI Taxonomy" id="408170"/>
    <lineage>
        <taxon>unclassified sequences</taxon>
        <taxon>metagenomes</taxon>
        <taxon>organismal metagenomes</taxon>
    </lineage>
</organism>
<dbReference type="EMBL" id="AJWY01003874">
    <property type="protein sequence ID" value="EKC74021.1"/>
    <property type="molecule type" value="Genomic_DNA"/>
</dbReference>